<proteinExistence type="predicted"/>
<feature type="compositionally biased region" description="Polar residues" evidence="1">
    <location>
        <begin position="573"/>
        <end position="588"/>
    </location>
</feature>
<accession>A0ABS7EI95</accession>
<feature type="region of interest" description="Disordered" evidence="1">
    <location>
        <begin position="552"/>
        <end position="588"/>
    </location>
</feature>
<feature type="compositionally biased region" description="Low complexity" evidence="1">
    <location>
        <begin position="556"/>
        <end position="572"/>
    </location>
</feature>
<dbReference type="Gene3D" id="2.60.40.2810">
    <property type="match status" value="1"/>
</dbReference>
<protein>
    <submittedName>
        <fullName evidence="2">Cadherin-like domain-containing protein</fullName>
    </submittedName>
</protein>
<dbReference type="PROSITE" id="PS00018">
    <property type="entry name" value="EF_HAND_1"/>
    <property type="match status" value="2"/>
</dbReference>
<feature type="compositionally biased region" description="Polar residues" evidence="1">
    <location>
        <begin position="1"/>
        <end position="17"/>
    </location>
</feature>
<evidence type="ECO:0000313" key="2">
    <source>
        <dbReference type="EMBL" id="MBW8192064.1"/>
    </source>
</evidence>
<comment type="caution">
    <text evidence="2">The sequence shown here is derived from an EMBL/GenBank/DDBJ whole genome shotgun (WGS) entry which is preliminary data.</text>
</comment>
<reference evidence="2" key="1">
    <citation type="submission" date="2021-07" db="EMBL/GenBank/DDBJ databases">
        <title>Neiella marina sp. nov., isolated from the intestinal content of sea cucumber Apostichopus japonicus.</title>
        <authorList>
            <person name="Bai X."/>
        </authorList>
    </citation>
    <scope>NUCLEOTIDE SEQUENCE</scope>
    <source>
        <strain evidence="2">126</strain>
    </source>
</reference>
<feature type="region of interest" description="Disordered" evidence="1">
    <location>
        <begin position="1"/>
        <end position="27"/>
    </location>
</feature>
<dbReference type="InterPro" id="IPR018247">
    <property type="entry name" value="EF_Hand_1_Ca_BS"/>
</dbReference>
<organism evidence="2 3">
    <name type="scientific">Neiella holothuriorum</name>
    <dbReference type="NCBI Taxonomy" id="2870530"/>
    <lineage>
        <taxon>Bacteria</taxon>
        <taxon>Pseudomonadati</taxon>
        <taxon>Pseudomonadota</taxon>
        <taxon>Gammaproteobacteria</taxon>
        <taxon>Alteromonadales</taxon>
        <taxon>Echinimonadaceae</taxon>
        <taxon>Neiella</taxon>
    </lineage>
</organism>
<evidence type="ECO:0000313" key="3">
    <source>
        <dbReference type="Proteomes" id="UP001166251"/>
    </source>
</evidence>
<dbReference type="Pfam" id="PF17963">
    <property type="entry name" value="Big_9"/>
    <property type="match status" value="1"/>
</dbReference>
<gene>
    <name evidence="2" type="ORF">K0504_13560</name>
</gene>
<evidence type="ECO:0000256" key="1">
    <source>
        <dbReference type="SAM" id="MobiDB-lite"/>
    </source>
</evidence>
<dbReference type="EMBL" id="JAHZSS010000018">
    <property type="protein sequence ID" value="MBW8192064.1"/>
    <property type="molecule type" value="Genomic_DNA"/>
</dbReference>
<name>A0ABS7EI95_9GAMM</name>
<dbReference type="Gene3D" id="2.60.40.10">
    <property type="entry name" value="Immunoglobulins"/>
    <property type="match status" value="2"/>
</dbReference>
<feature type="non-terminal residue" evidence="2">
    <location>
        <position position="1"/>
    </location>
</feature>
<dbReference type="InterPro" id="IPR013783">
    <property type="entry name" value="Ig-like_fold"/>
</dbReference>
<sequence>EVVATVTDQAGNESAEGSDSAVVGDTTAPSAPTVVITEDSNNDGTLSNNELNGTVGVTVTLPDDAVAGDILTVTGQTPITLTSSHISDGELSFEYDAPADGDTIEVVATVTDQAGNESAEGSDSAVVGDTTAPSAPTVVITEDSNNDGTLSNNELNGTVGVTVTLPDDAVAGDILTVTGQTPITLTSSHISDGELSFEYDAPADGDPIEVVATVTDQAGNESAEGSDSASVDTRIGEVPIAGDDASLITQSTYFGHNHEDSEANITYSWASAIRGLLATGDSGVDGEPAIATTIGQYIGVYSPMGDSREIEFTPGDNENSTSESLTVQLGGYADSATFTYGNLNAADDGQANQVETGKWVALLGGEEVASGVFTSDGSSGSVSIEPTNDDGDSLYFDSIRFEALEYGAADGIADPLADGSNSSDYYVESIAADVITGGFITTESEPLAISAATLLANDSDPDGDTISIVSVQAADGATVIYDADSGTITFTPASSSELEAGEWAEQSFTYTVTDGNGNESTAEVTVAVIGENEPEVSIQALVFDELLEQPNELDDLLPAADNGAAPADADSPQSEIRQPDDSNVNVDM</sequence>
<keyword evidence="3" id="KW-1185">Reference proteome</keyword>
<dbReference type="Proteomes" id="UP001166251">
    <property type="component" value="Unassembled WGS sequence"/>
</dbReference>
<dbReference type="RefSeq" id="WP_220104698.1">
    <property type="nucleotide sequence ID" value="NZ_JAHZSS010000018.1"/>
</dbReference>